<keyword evidence="3" id="KW-1185">Reference proteome</keyword>
<dbReference type="RefSeq" id="WP_116683865.1">
    <property type="nucleotide sequence ID" value="NZ_QURL01000005.1"/>
</dbReference>
<dbReference type="Proteomes" id="UP000264310">
    <property type="component" value="Unassembled WGS sequence"/>
</dbReference>
<organism evidence="2 3">
    <name type="scientific">Fulvimarina endophytica</name>
    <dbReference type="NCBI Taxonomy" id="2293836"/>
    <lineage>
        <taxon>Bacteria</taxon>
        <taxon>Pseudomonadati</taxon>
        <taxon>Pseudomonadota</taxon>
        <taxon>Alphaproteobacteria</taxon>
        <taxon>Hyphomicrobiales</taxon>
        <taxon>Aurantimonadaceae</taxon>
        <taxon>Fulvimarina</taxon>
    </lineage>
</organism>
<keyword evidence="1" id="KW-0812">Transmembrane</keyword>
<dbReference type="OrthoDB" id="8601734at2"/>
<keyword evidence="1" id="KW-1133">Transmembrane helix</keyword>
<comment type="caution">
    <text evidence="2">The sequence shown here is derived from an EMBL/GenBank/DDBJ whole genome shotgun (WGS) entry which is preliminary data.</text>
</comment>
<protein>
    <submittedName>
        <fullName evidence="2">Uncharacterized protein</fullName>
    </submittedName>
</protein>
<evidence type="ECO:0000313" key="2">
    <source>
        <dbReference type="EMBL" id="RFC63047.1"/>
    </source>
</evidence>
<gene>
    <name evidence="2" type="ORF">DYI37_13990</name>
</gene>
<accession>A0A371X1H7</accession>
<evidence type="ECO:0000313" key="3">
    <source>
        <dbReference type="Proteomes" id="UP000264310"/>
    </source>
</evidence>
<feature type="transmembrane region" description="Helical" evidence="1">
    <location>
        <begin position="34"/>
        <end position="55"/>
    </location>
</feature>
<sequence length="164" mass="17403">MLFELVAAITLALGIGGLAYGLRRISGGRLPKTVIPVAAALALVAFAIWGDYSWASRTASALPARVVVVDELGESNVWRPWSYLFPVTERLVALDEGSVRPEANDSGLVRADLYFIERRQAARKSTISVDCASPRSPAGETAADGRLIQAICDKAASSAGTQND</sequence>
<dbReference type="AlphaFoldDB" id="A0A371X1H7"/>
<evidence type="ECO:0000256" key="1">
    <source>
        <dbReference type="SAM" id="Phobius"/>
    </source>
</evidence>
<name>A0A371X1H7_9HYPH</name>
<proteinExistence type="predicted"/>
<reference evidence="2 3" key="1">
    <citation type="submission" date="2018-08" db="EMBL/GenBank/DDBJ databases">
        <title>Fulvimarina sp. 85, whole genome shotgun sequence.</title>
        <authorList>
            <person name="Tuo L."/>
        </authorList>
    </citation>
    <scope>NUCLEOTIDE SEQUENCE [LARGE SCALE GENOMIC DNA]</scope>
    <source>
        <strain evidence="2 3">85</strain>
    </source>
</reference>
<dbReference type="EMBL" id="QURL01000005">
    <property type="protein sequence ID" value="RFC63047.1"/>
    <property type="molecule type" value="Genomic_DNA"/>
</dbReference>
<keyword evidence="1" id="KW-0472">Membrane</keyword>
<feature type="transmembrane region" description="Helical" evidence="1">
    <location>
        <begin position="6"/>
        <end position="22"/>
    </location>
</feature>